<dbReference type="Gene3D" id="3.30.60.190">
    <property type="match status" value="1"/>
</dbReference>
<evidence type="ECO:0000256" key="1">
    <source>
        <dbReference type="ARBA" id="ARBA00022723"/>
    </source>
</evidence>
<accession>A0A067FQV4</accession>
<dbReference type="GO" id="GO:0070761">
    <property type="term" value="C:pre-snoRNP complex"/>
    <property type="evidence" value="ECO:0000318"/>
    <property type="project" value="GO_Central"/>
</dbReference>
<gene>
    <name evidence="6" type="ORF">CISIN_1g032470mg</name>
</gene>
<dbReference type="SUPFAM" id="SSF144232">
    <property type="entry name" value="HIT/MYND zinc finger-like"/>
    <property type="match status" value="1"/>
</dbReference>
<dbReference type="PROSITE" id="PS51083">
    <property type="entry name" value="ZF_HIT"/>
    <property type="match status" value="1"/>
</dbReference>
<dbReference type="GO" id="GO:0008270">
    <property type="term" value="F:zinc ion binding"/>
    <property type="evidence" value="ECO:0007669"/>
    <property type="project" value="UniProtKB-UniRule"/>
</dbReference>
<dbReference type="Proteomes" id="UP000027120">
    <property type="component" value="Unassembled WGS sequence"/>
</dbReference>
<keyword evidence="7" id="KW-1185">Reference proteome</keyword>
<evidence type="ECO:0000313" key="6">
    <source>
        <dbReference type="EMBL" id="KDO65842.1"/>
    </source>
</evidence>
<evidence type="ECO:0000259" key="5">
    <source>
        <dbReference type="PROSITE" id="PS51083"/>
    </source>
</evidence>
<dbReference type="InterPro" id="IPR051639">
    <property type="entry name" value="BCD1"/>
</dbReference>
<protein>
    <recommendedName>
        <fullName evidence="5">HIT-type domain-containing protein</fullName>
    </recommendedName>
</protein>
<dbReference type="EMBL" id="KK784901">
    <property type="protein sequence ID" value="KDO65842.1"/>
    <property type="molecule type" value="Genomic_DNA"/>
</dbReference>
<feature type="domain" description="HIT-type" evidence="5">
    <location>
        <begin position="8"/>
        <end position="41"/>
    </location>
</feature>
<proteinExistence type="predicted"/>
<organism evidence="6 7">
    <name type="scientific">Citrus sinensis</name>
    <name type="common">Sweet orange</name>
    <name type="synonym">Citrus aurantium var. sinensis</name>
    <dbReference type="NCBI Taxonomy" id="2711"/>
    <lineage>
        <taxon>Eukaryota</taxon>
        <taxon>Viridiplantae</taxon>
        <taxon>Streptophyta</taxon>
        <taxon>Embryophyta</taxon>
        <taxon>Tracheophyta</taxon>
        <taxon>Spermatophyta</taxon>
        <taxon>Magnoliopsida</taxon>
        <taxon>eudicotyledons</taxon>
        <taxon>Gunneridae</taxon>
        <taxon>Pentapetalae</taxon>
        <taxon>rosids</taxon>
        <taxon>malvids</taxon>
        <taxon>Sapindales</taxon>
        <taxon>Rutaceae</taxon>
        <taxon>Aurantioideae</taxon>
        <taxon>Citrus</taxon>
    </lineage>
</organism>
<dbReference type="InterPro" id="IPR007529">
    <property type="entry name" value="Znf_HIT"/>
</dbReference>
<dbReference type="GO" id="GO:0000492">
    <property type="term" value="P:box C/D snoRNP assembly"/>
    <property type="evidence" value="ECO:0000318"/>
    <property type="project" value="GO_Central"/>
</dbReference>
<sequence length="140" mass="15869">MGPPARLCQVCNEAQSKYKCPNCFTPYCSLVCFKNHKETPCAKPEPTEEKPIFPESPVERSLNADEPSQVLQKEQLESIGMVHKGVKLALNLETINCVVQNVTLYNILMQLLPVKSVMHCRMKAFRNLSWVLIVPPTQRL</sequence>
<dbReference type="AlphaFoldDB" id="A0A067FQV4"/>
<dbReference type="SMR" id="A0A067FQV4"/>
<dbReference type="CDD" id="cd23024">
    <property type="entry name" value="zf-HIT_ZNHIT2-3"/>
    <property type="match status" value="1"/>
</dbReference>
<evidence type="ECO:0000313" key="7">
    <source>
        <dbReference type="Proteomes" id="UP000027120"/>
    </source>
</evidence>
<dbReference type="GO" id="GO:0005634">
    <property type="term" value="C:nucleus"/>
    <property type="evidence" value="ECO:0000318"/>
    <property type="project" value="GO_Central"/>
</dbReference>
<name>A0A067FQV4_CITSI</name>
<dbReference type="PANTHER" id="PTHR13483:SF11">
    <property type="entry name" value="ZINC FINGER HIT DOMAIN-CONTAINING PROTEIN 3"/>
    <property type="match status" value="1"/>
</dbReference>
<reference evidence="6 7" key="1">
    <citation type="submission" date="2014-04" db="EMBL/GenBank/DDBJ databases">
        <authorList>
            <consortium name="International Citrus Genome Consortium"/>
            <person name="Gmitter F."/>
            <person name="Chen C."/>
            <person name="Farmerie W."/>
            <person name="Harkins T."/>
            <person name="Desany B."/>
            <person name="Mohiuddin M."/>
            <person name="Kodira C."/>
            <person name="Borodovsky M."/>
            <person name="Lomsadze A."/>
            <person name="Burns P."/>
            <person name="Jenkins J."/>
            <person name="Prochnik S."/>
            <person name="Shu S."/>
            <person name="Chapman J."/>
            <person name="Pitluck S."/>
            <person name="Schmutz J."/>
            <person name="Rokhsar D."/>
        </authorList>
    </citation>
    <scope>NUCLEOTIDE SEQUENCE</scope>
</reference>
<dbReference type="PANTHER" id="PTHR13483">
    <property type="entry name" value="BOX C_D SNORNA PROTEIN 1-RELATED"/>
    <property type="match status" value="1"/>
</dbReference>
<keyword evidence="1" id="KW-0479">Metal-binding</keyword>
<keyword evidence="2 4" id="KW-0863">Zinc-finger</keyword>
<keyword evidence="3" id="KW-0862">Zinc</keyword>
<dbReference type="GO" id="GO:0000463">
    <property type="term" value="P:maturation of LSU-rRNA from tricistronic rRNA transcript (SSU-rRNA, 5.8S rRNA, LSU-rRNA)"/>
    <property type="evidence" value="ECO:0000318"/>
    <property type="project" value="GO_Central"/>
</dbReference>
<evidence type="ECO:0000256" key="4">
    <source>
        <dbReference type="PROSITE-ProRule" id="PRU00453"/>
    </source>
</evidence>
<evidence type="ECO:0000256" key="2">
    <source>
        <dbReference type="ARBA" id="ARBA00022771"/>
    </source>
</evidence>
<evidence type="ECO:0000256" key="3">
    <source>
        <dbReference type="ARBA" id="ARBA00022833"/>
    </source>
</evidence>
<dbReference type="STRING" id="2711.A0A067FQV4"/>
<dbReference type="Pfam" id="PF04438">
    <property type="entry name" value="zf-HIT"/>
    <property type="match status" value="1"/>
</dbReference>